<feature type="domain" description="DUF5641" evidence="1">
    <location>
        <begin position="28"/>
        <end position="118"/>
    </location>
</feature>
<protein>
    <recommendedName>
        <fullName evidence="1">DUF5641 domain-containing protein</fullName>
    </recommendedName>
</protein>
<dbReference type="PANTHER" id="PTHR47331:SF1">
    <property type="entry name" value="GAG-LIKE PROTEIN"/>
    <property type="match status" value="1"/>
</dbReference>
<dbReference type="Proteomes" id="UP001303046">
    <property type="component" value="Unassembled WGS sequence"/>
</dbReference>
<evidence type="ECO:0000313" key="2">
    <source>
        <dbReference type="EMBL" id="KAK6763516.1"/>
    </source>
</evidence>
<dbReference type="Pfam" id="PF18701">
    <property type="entry name" value="DUF5641"/>
    <property type="match status" value="1"/>
</dbReference>
<comment type="caution">
    <text evidence="2">The sequence shown here is derived from an EMBL/GenBank/DDBJ whole genome shotgun (WGS) entry which is preliminary data.</text>
</comment>
<reference evidence="2 3" key="1">
    <citation type="submission" date="2023-08" db="EMBL/GenBank/DDBJ databases">
        <title>A Necator americanus chromosomal reference genome.</title>
        <authorList>
            <person name="Ilik V."/>
            <person name="Petrzelkova K.J."/>
            <person name="Pardy F."/>
            <person name="Fuh T."/>
            <person name="Niatou-Singa F.S."/>
            <person name="Gouil Q."/>
            <person name="Baker L."/>
            <person name="Ritchie M.E."/>
            <person name="Jex A.R."/>
            <person name="Gazzola D."/>
            <person name="Li H."/>
            <person name="Toshio Fujiwara R."/>
            <person name="Zhan B."/>
            <person name="Aroian R.V."/>
            <person name="Pafco B."/>
            <person name="Schwarz E.M."/>
        </authorList>
    </citation>
    <scope>NUCLEOTIDE SEQUENCE [LARGE SCALE GENOMIC DNA]</scope>
    <source>
        <strain evidence="2 3">Aroian</strain>
        <tissue evidence="2">Whole animal</tissue>
    </source>
</reference>
<evidence type="ECO:0000313" key="3">
    <source>
        <dbReference type="Proteomes" id="UP001303046"/>
    </source>
</evidence>
<organism evidence="2 3">
    <name type="scientific">Necator americanus</name>
    <name type="common">Human hookworm</name>
    <dbReference type="NCBI Taxonomy" id="51031"/>
    <lineage>
        <taxon>Eukaryota</taxon>
        <taxon>Metazoa</taxon>
        <taxon>Ecdysozoa</taxon>
        <taxon>Nematoda</taxon>
        <taxon>Chromadorea</taxon>
        <taxon>Rhabditida</taxon>
        <taxon>Rhabditina</taxon>
        <taxon>Rhabditomorpha</taxon>
        <taxon>Strongyloidea</taxon>
        <taxon>Ancylostomatidae</taxon>
        <taxon>Bunostominae</taxon>
        <taxon>Necator</taxon>
    </lineage>
</organism>
<accession>A0ABR1ENP8</accession>
<proteinExistence type="predicted"/>
<dbReference type="EMBL" id="JAVFWL010000006">
    <property type="protein sequence ID" value="KAK6763516.1"/>
    <property type="molecule type" value="Genomic_DNA"/>
</dbReference>
<name>A0ABR1ENP8_NECAM</name>
<dbReference type="PANTHER" id="PTHR47331">
    <property type="entry name" value="PHD-TYPE DOMAIN-CONTAINING PROTEIN"/>
    <property type="match status" value="1"/>
</dbReference>
<keyword evidence="3" id="KW-1185">Reference proteome</keyword>
<dbReference type="InterPro" id="IPR040676">
    <property type="entry name" value="DUF5641"/>
</dbReference>
<evidence type="ECO:0000259" key="1">
    <source>
        <dbReference type="Pfam" id="PF18701"/>
    </source>
</evidence>
<gene>
    <name evidence="2" type="primary">Necator_chrX.g24170</name>
    <name evidence="2" type="ORF">RB195_024005</name>
</gene>
<sequence length="121" mass="14001">MSNSGNDPTFETELIQTTAQAYEALASSENIAAKFWEKWNTKYLTILRDSHRCQLNRKRHVSKIPEIGEIVLVEQELLPRGQWVHGKIEDLVRSADGMIRSAKILMPIRKILRRPLIKYTV</sequence>